<proteinExistence type="predicted"/>
<evidence type="ECO:0000313" key="5">
    <source>
        <dbReference type="Proteomes" id="UP000598217"/>
    </source>
</evidence>
<evidence type="ECO:0000256" key="1">
    <source>
        <dbReference type="SAM" id="MobiDB-lite"/>
    </source>
</evidence>
<dbReference type="NCBIfam" id="TIGR03816">
    <property type="entry name" value="tadE_like_DECH"/>
    <property type="match status" value="1"/>
</dbReference>
<evidence type="ECO:0000256" key="2">
    <source>
        <dbReference type="SAM" id="Phobius"/>
    </source>
</evidence>
<gene>
    <name evidence="4" type="ORF">H4W79_005191</name>
</gene>
<organism evidence="4 5">
    <name type="scientific">Nocardiopsis terrae</name>
    <dbReference type="NCBI Taxonomy" id="372655"/>
    <lineage>
        <taxon>Bacteria</taxon>
        <taxon>Bacillati</taxon>
        <taxon>Actinomycetota</taxon>
        <taxon>Actinomycetes</taxon>
        <taxon>Streptosporangiales</taxon>
        <taxon>Nocardiopsidaceae</taxon>
        <taxon>Nocardiopsis</taxon>
    </lineage>
</organism>
<feature type="region of interest" description="Disordered" evidence="1">
    <location>
        <begin position="101"/>
        <end position="123"/>
    </location>
</feature>
<feature type="domain" description="Putative Flp pilus-assembly TadG-like N-terminal" evidence="3">
    <location>
        <begin position="7"/>
        <end position="53"/>
    </location>
</feature>
<keyword evidence="2" id="KW-0812">Transmembrane</keyword>
<dbReference type="InterPro" id="IPR021202">
    <property type="entry name" value="Rv3654c-like"/>
</dbReference>
<keyword evidence="2" id="KW-0472">Membrane</keyword>
<evidence type="ECO:0000259" key="3">
    <source>
        <dbReference type="Pfam" id="PF13400"/>
    </source>
</evidence>
<name>A0ABR9HPM7_9ACTN</name>
<sequence length="123" mass="12350">MRRGDAGSATVWWVSLCLLLWFVTYAVLLTAAARLERDRAGTAADLAALAAAARAHQGTRAACAAARSTAEANGAALGSCGLSGHTVSVTVTLPSTVLPSTVRARSRAGPAHGIPGDITGQGP</sequence>
<dbReference type="Proteomes" id="UP000598217">
    <property type="component" value="Unassembled WGS sequence"/>
</dbReference>
<dbReference type="Pfam" id="PF13400">
    <property type="entry name" value="Tad"/>
    <property type="match status" value="1"/>
</dbReference>
<reference evidence="4 5" key="1">
    <citation type="submission" date="2020-10" db="EMBL/GenBank/DDBJ databases">
        <title>Sequencing the genomes of 1000 actinobacteria strains.</title>
        <authorList>
            <person name="Klenk H.-P."/>
        </authorList>
    </citation>
    <scope>NUCLEOTIDE SEQUENCE [LARGE SCALE GENOMIC DNA]</scope>
    <source>
        <strain evidence="4 5">DSM 45157</strain>
    </source>
</reference>
<evidence type="ECO:0000313" key="4">
    <source>
        <dbReference type="EMBL" id="MBE1460977.1"/>
    </source>
</evidence>
<keyword evidence="5" id="KW-1185">Reference proteome</keyword>
<dbReference type="EMBL" id="JADBDY010000001">
    <property type="protein sequence ID" value="MBE1460977.1"/>
    <property type="molecule type" value="Genomic_DNA"/>
</dbReference>
<dbReference type="InterPro" id="IPR028087">
    <property type="entry name" value="Tad_N"/>
</dbReference>
<comment type="caution">
    <text evidence="4">The sequence shown here is derived from an EMBL/GenBank/DDBJ whole genome shotgun (WGS) entry which is preliminary data.</text>
</comment>
<accession>A0ABR9HPM7</accession>
<dbReference type="RefSeq" id="WP_191275978.1">
    <property type="nucleotide sequence ID" value="NZ_BMXJ01000011.1"/>
</dbReference>
<feature type="transmembrane region" description="Helical" evidence="2">
    <location>
        <begin position="12"/>
        <end position="33"/>
    </location>
</feature>
<keyword evidence="2" id="KW-1133">Transmembrane helix</keyword>
<protein>
    <submittedName>
        <fullName evidence="4">Secretion/DNA translocation related TadE-like protein</fullName>
    </submittedName>
</protein>